<dbReference type="GO" id="GO:0008375">
    <property type="term" value="F:acetylglucosaminyltransferase activity"/>
    <property type="evidence" value="ECO:0007669"/>
    <property type="project" value="TreeGrafter"/>
</dbReference>
<keyword evidence="8" id="KW-1185">Reference proteome</keyword>
<feature type="domain" description="MGAT4 conserved region" evidence="6">
    <location>
        <begin position="96"/>
        <end position="356"/>
    </location>
</feature>
<evidence type="ECO:0000256" key="2">
    <source>
        <dbReference type="ARBA" id="ARBA00009090"/>
    </source>
</evidence>
<reference evidence="7" key="1">
    <citation type="submission" date="2016-12" db="EMBL/GenBank/DDBJ databases">
        <title>Mouse lemur reference genome and diversity panel.</title>
        <authorList>
            <person name="Harris R."/>
            <person name="Larsen P."/>
            <person name="Liu Y."/>
            <person name="Hughes D.S."/>
            <person name="Murali S."/>
            <person name="Raveendran M."/>
            <person name="Korchina V."/>
            <person name="Wang M."/>
            <person name="Jhangiani S."/>
            <person name="Bandaranaike D."/>
            <person name="Bellair M."/>
            <person name="Blankenburg K."/>
            <person name="Chao H."/>
            <person name="Dahdouli M."/>
            <person name="Dinh H."/>
            <person name="Doddapaneni H."/>
            <person name="English A."/>
            <person name="Firestine M."/>
            <person name="Gnanaolivu R."/>
            <person name="Gross S."/>
            <person name="Hernandez B."/>
            <person name="Javaid M."/>
            <person name="Jayaseelan J."/>
            <person name="Jones J."/>
            <person name="Khan Z."/>
            <person name="Kovar C."/>
            <person name="Kurapati P."/>
            <person name="Le B."/>
            <person name="Lee S."/>
            <person name="Li M."/>
            <person name="Mathew T."/>
            <person name="Narasimhan A."/>
            <person name="Ngo D."/>
            <person name="Nguyen L."/>
            <person name="Okwuonu G."/>
            <person name="Ongeri F."/>
            <person name="Osuji N."/>
            <person name="Pu L.-L."/>
            <person name="Puazo M."/>
            <person name="Quiroz J."/>
            <person name="Raj R."/>
            <person name="Rajbhandari K."/>
            <person name="Reid J.G."/>
            <person name="Santibanez J."/>
            <person name="Sexton D."/>
            <person name="Skinner E."/>
            <person name="Vee V."/>
            <person name="Weissenberger G."/>
            <person name="Wu Y."/>
            <person name="Xin Y."/>
            <person name="Han Y."/>
            <person name="Campbell C."/>
            <person name="Brown A."/>
            <person name="Sullivan B."/>
            <person name="Shelton J."/>
            <person name="Brown S."/>
            <person name="Dudchenko O."/>
            <person name="Machol I."/>
            <person name="Durand N."/>
            <person name="Shamim M."/>
            <person name="Lieberman A."/>
            <person name="Muzny D.M."/>
            <person name="Richards S."/>
            <person name="Yoder A."/>
            <person name="Worley K.C."/>
            <person name="Rogers J."/>
            <person name="Gibbs R.A."/>
        </authorList>
    </citation>
    <scope>NUCLEOTIDE SEQUENCE [LARGE SCALE GENOMIC DNA]</scope>
</reference>
<gene>
    <name evidence="7" type="primary">LOC105860062</name>
</gene>
<dbReference type="GO" id="GO:0000139">
    <property type="term" value="C:Golgi membrane"/>
    <property type="evidence" value="ECO:0007669"/>
    <property type="project" value="UniProtKB-SubCell"/>
</dbReference>
<name>A0A8C5YAK8_MICMU</name>
<dbReference type="Pfam" id="PF04666">
    <property type="entry name" value="MGAT4_cons"/>
    <property type="match status" value="1"/>
</dbReference>
<dbReference type="Ensembl" id="ENSMICT00000068565.1">
    <property type="protein sequence ID" value="ENSMICP00000047770.1"/>
    <property type="gene ID" value="ENSMICG00000026876.2"/>
</dbReference>
<accession>A0A8C5YAK8</accession>
<evidence type="ECO:0000256" key="1">
    <source>
        <dbReference type="ARBA" id="ARBA00004323"/>
    </source>
</evidence>
<reference evidence="7" key="3">
    <citation type="submission" date="2025-09" db="UniProtKB">
        <authorList>
            <consortium name="Ensembl"/>
        </authorList>
    </citation>
    <scope>IDENTIFICATION</scope>
</reference>
<dbReference type="AlphaFoldDB" id="A0A8C5YAK8"/>
<keyword evidence="5" id="KW-0472">Membrane</keyword>
<comment type="subcellular location">
    <subcellularLocation>
        <location evidence="1">Golgi apparatus membrane</location>
        <topology evidence="1">Single-pass type II membrane protein</topology>
    </subcellularLocation>
</comment>
<proteinExistence type="inferred from homology"/>
<keyword evidence="4" id="KW-0333">Golgi apparatus</keyword>
<evidence type="ECO:0000256" key="3">
    <source>
        <dbReference type="ARBA" id="ARBA00022968"/>
    </source>
</evidence>
<dbReference type="GeneTree" id="ENSGT00940000163241"/>
<dbReference type="EMBL" id="ABDC03029854">
    <property type="status" value="NOT_ANNOTATED_CDS"/>
    <property type="molecule type" value="Genomic_DNA"/>
</dbReference>
<dbReference type="EMBL" id="ABDC03029856">
    <property type="status" value="NOT_ANNOTATED_CDS"/>
    <property type="molecule type" value="Genomic_DNA"/>
</dbReference>
<evidence type="ECO:0000259" key="6">
    <source>
        <dbReference type="Pfam" id="PF04666"/>
    </source>
</evidence>
<keyword evidence="3" id="KW-0735">Signal-anchor</keyword>
<evidence type="ECO:0000313" key="8">
    <source>
        <dbReference type="Proteomes" id="UP000694394"/>
    </source>
</evidence>
<dbReference type="GO" id="GO:0006487">
    <property type="term" value="P:protein N-linked glycosylation"/>
    <property type="evidence" value="ECO:0007669"/>
    <property type="project" value="TreeGrafter"/>
</dbReference>
<evidence type="ECO:0000313" key="7">
    <source>
        <dbReference type="Ensembl" id="ENSMICP00000047770.1"/>
    </source>
</evidence>
<dbReference type="EMBL" id="ABDC03029855">
    <property type="status" value="NOT_ANNOTATED_CDS"/>
    <property type="molecule type" value="Genomic_DNA"/>
</dbReference>
<keyword evidence="5" id="KW-1133">Transmembrane helix</keyword>
<feature type="transmembrane region" description="Helical" evidence="5">
    <location>
        <begin position="47"/>
        <end position="64"/>
    </location>
</feature>
<evidence type="ECO:0000256" key="4">
    <source>
        <dbReference type="ARBA" id="ARBA00023034"/>
    </source>
</evidence>
<organism evidence="7 8">
    <name type="scientific">Microcebus murinus</name>
    <name type="common">Gray mouse lemur</name>
    <name type="synonym">Lemur murinus</name>
    <dbReference type="NCBI Taxonomy" id="30608"/>
    <lineage>
        <taxon>Eukaryota</taxon>
        <taxon>Metazoa</taxon>
        <taxon>Chordata</taxon>
        <taxon>Craniata</taxon>
        <taxon>Vertebrata</taxon>
        <taxon>Euteleostomi</taxon>
        <taxon>Mammalia</taxon>
        <taxon>Eutheria</taxon>
        <taxon>Euarchontoglires</taxon>
        <taxon>Primates</taxon>
        <taxon>Strepsirrhini</taxon>
        <taxon>Lemuriformes</taxon>
        <taxon>Cheirogaleidae</taxon>
        <taxon>Microcebus</taxon>
    </lineage>
</organism>
<dbReference type="PANTHER" id="PTHR12062:SF32">
    <property type="entry name" value="MGAT4 FAMILY, MEMBER F"/>
    <property type="match status" value="1"/>
</dbReference>
<sequence length="508" mass="57762">MGTMKWQASRQQENIPMLSEWDAARIHNQLTFLCRVAPGPRTMHCSLWRCIIVAVSLVLLGFIFQENKEEHVEYHVSVKEKKEVIWKAVQEQISSERKNHLETFKEMQQRAPLLQHAKYRFLAGAPPQQKKLLTVGISSMQPPGGSHLLDTLRSVFEASSEPEWRSIVVLVHLSDPDPEWLNQTAANISRLFAPHIEARELLVIHGLLGGSPVPGNLSDTNHTSPCEALYSRQKVDYALLMNFASSLSDYFLLMEDHVHCSPKFVSAIYWALSAWEELPWVTLEFSSLNMSGKVFRSSDLSRLTSFFLLFLNTPAPLLLSEFRLLLAQDVPIRFTPSLFSHVGVSSTVEDSCFPVEKEQDFDEPDNPTATVVTDMEVFLDLISQYAYTLNQEDFSTLDLLKGNHLTVIMDRPQKVIRIAVLTGLNEGERYRLQQGQVELGYDPIEEPKGCAHYTLLGPLVQGNLDQRVFSEEDSEKVSCIRLLVLASQKGWVLIRQIRVWTQPEEEES</sequence>
<keyword evidence="5" id="KW-0812">Transmembrane</keyword>
<dbReference type="InterPro" id="IPR057279">
    <property type="entry name" value="MGAT4"/>
</dbReference>
<dbReference type="Proteomes" id="UP000694394">
    <property type="component" value="Chromosome 27"/>
</dbReference>
<reference evidence="7" key="2">
    <citation type="submission" date="2025-08" db="UniProtKB">
        <authorList>
            <consortium name="Ensembl"/>
        </authorList>
    </citation>
    <scope>IDENTIFICATION</scope>
</reference>
<evidence type="ECO:0000256" key="5">
    <source>
        <dbReference type="SAM" id="Phobius"/>
    </source>
</evidence>
<comment type="similarity">
    <text evidence="2">Belongs to the glycosyltransferase 54 family.</text>
</comment>
<protein>
    <recommendedName>
        <fullName evidence="6">MGAT4 conserved region domain-containing protein</fullName>
    </recommendedName>
</protein>
<dbReference type="InterPro" id="IPR006759">
    <property type="entry name" value="Glyco_transf_54"/>
</dbReference>
<dbReference type="PANTHER" id="PTHR12062">
    <property type="entry name" value="N-ACETYLGLUCOSAMINYLTRANSFERASE VI"/>
    <property type="match status" value="1"/>
</dbReference>